<dbReference type="Pfam" id="PF00067">
    <property type="entry name" value="p450"/>
    <property type="match status" value="1"/>
</dbReference>
<comment type="cofactor">
    <cofactor evidence="1 9">
        <name>heme</name>
        <dbReference type="ChEBI" id="CHEBI:30413"/>
    </cofactor>
</comment>
<evidence type="ECO:0000313" key="12">
    <source>
        <dbReference type="WBParaSite" id="SMUV_0000055601-mRNA-1"/>
    </source>
</evidence>
<dbReference type="Proteomes" id="UP000046393">
    <property type="component" value="Unplaced"/>
</dbReference>
<evidence type="ECO:0000256" key="4">
    <source>
        <dbReference type="ARBA" id="ARBA00022617"/>
    </source>
</evidence>
<keyword evidence="4 9" id="KW-0349">Heme</keyword>
<evidence type="ECO:0000256" key="8">
    <source>
        <dbReference type="ARBA" id="ARBA00023136"/>
    </source>
</evidence>
<dbReference type="CDD" id="cd20628">
    <property type="entry name" value="CYP4"/>
    <property type="match status" value="1"/>
</dbReference>
<keyword evidence="7 10" id="KW-0503">Monooxygenase</keyword>
<keyword evidence="8" id="KW-0472">Membrane</keyword>
<evidence type="ECO:0000256" key="9">
    <source>
        <dbReference type="PIRSR" id="PIRSR602401-1"/>
    </source>
</evidence>
<dbReference type="InterPro" id="IPR036396">
    <property type="entry name" value="Cyt_P450_sf"/>
</dbReference>
<accession>A0A0N5A8Z2</accession>
<evidence type="ECO:0000256" key="3">
    <source>
        <dbReference type="ARBA" id="ARBA00010617"/>
    </source>
</evidence>
<name>A0A0N5A8Z2_9BILA</name>
<dbReference type="InterPro" id="IPR001128">
    <property type="entry name" value="Cyt_P450"/>
</dbReference>
<keyword evidence="11" id="KW-1185">Reference proteome</keyword>
<dbReference type="InterPro" id="IPR017972">
    <property type="entry name" value="Cyt_P450_CS"/>
</dbReference>
<keyword evidence="10" id="KW-0560">Oxidoreductase</keyword>
<keyword evidence="9 10" id="KW-0479">Metal-binding</keyword>
<comment type="similarity">
    <text evidence="3 10">Belongs to the cytochrome P450 family.</text>
</comment>
<reference evidence="12" key="1">
    <citation type="submission" date="2017-02" db="UniProtKB">
        <authorList>
            <consortium name="WormBaseParasite"/>
        </authorList>
    </citation>
    <scope>IDENTIFICATION</scope>
</reference>
<dbReference type="SUPFAM" id="SSF48264">
    <property type="entry name" value="Cytochrome P450"/>
    <property type="match status" value="1"/>
</dbReference>
<feature type="binding site" description="axial binding residue" evidence="9">
    <location>
        <position position="447"/>
    </location>
    <ligand>
        <name>heme</name>
        <dbReference type="ChEBI" id="CHEBI:30413"/>
    </ligand>
    <ligandPart>
        <name>Fe</name>
        <dbReference type="ChEBI" id="CHEBI:18248"/>
    </ligandPart>
</feature>
<proteinExistence type="inferred from homology"/>
<dbReference type="Gene3D" id="1.10.630.10">
    <property type="entry name" value="Cytochrome P450"/>
    <property type="match status" value="1"/>
</dbReference>
<dbReference type="InterPro" id="IPR050196">
    <property type="entry name" value="Cytochrome_P450_Monoox"/>
</dbReference>
<dbReference type="WBParaSite" id="SMUV_0000055601-mRNA-1">
    <property type="protein sequence ID" value="SMUV_0000055601-mRNA-1"/>
    <property type="gene ID" value="SMUV_0000055601"/>
</dbReference>
<protein>
    <submittedName>
        <fullName evidence="12">Cytochrome P450</fullName>
    </submittedName>
</protein>
<dbReference type="GO" id="GO:0005789">
    <property type="term" value="C:endoplasmic reticulum membrane"/>
    <property type="evidence" value="ECO:0007669"/>
    <property type="project" value="UniProtKB-SubCell"/>
</dbReference>
<dbReference type="PRINTS" id="PR00463">
    <property type="entry name" value="EP450I"/>
</dbReference>
<evidence type="ECO:0000313" key="11">
    <source>
        <dbReference type="Proteomes" id="UP000046393"/>
    </source>
</evidence>
<dbReference type="GO" id="GO:0004497">
    <property type="term" value="F:monooxygenase activity"/>
    <property type="evidence" value="ECO:0007669"/>
    <property type="project" value="UniProtKB-KW"/>
</dbReference>
<evidence type="ECO:0000256" key="7">
    <source>
        <dbReference type="ARBA" id="ARBA00023033"/>
    </source>
</evidence>
<keyword evidence="5" id="KW-0256">Endoplasmic reticulum</keyword>
<dbReference type="PANTHER" id="PTHR24291">
    <property type="entry name" value="CYTOCHROME P450 FAMILY 4"/>
    <property type="match status" value="1"/>
</dbReference>
<dbReference type="InterPro" id="IPR002401">
    <property type="entry name" value="Cyt_P450_E_grp-I"/>
</dbReference>
<evidence type="ECO:0000256" key="5">
    <source>
        <dbReference type="ARBA" id="ARBA00022824"/>
    </source>
</evidence>
<evidence type="ECO:0000256" key="2">
    <source>
        <dbReference type="ARBA" id="ARBA00004586"/>
    </source>
</evidence>
<evidence type="ECO:0000256" key="1">
    <source>
        <dbReference type="ARBA" id="ARBA00001971"/>
    </source>
</evidence>
<sequence>MSIISVGCAVALLCWATYVVYKFIDRYVKLIAKVQGPPALPLLGNLHQFRLKPDEFFEQVQGVSYMLQSKNDRIARIWMGVWPVVLLYGAEESEAVLGSNKTLKKPFHYNFLSEWIGHGLLINTPENWRPRRKLLTPAFHYDILKDFVEVYNRHGTTLLHKFEKLAGDRYNEIFRTISLCTIDIICEAALGVHVDAQNKPSPYLDAVTQMKYIIHQRILKPHLYPQFMFNLFGKGKQHDKYLEILHEFTGKAIRERKKLADEAGGVQNLMKKEAASGRKRMAFLDLMLDMHAKGDLPLSGIQEEVDTFTFEGHDTTSASMNWFLHLMGTNPDIQIKVQKEVDEVLGEEDRPITYEDLGNLQYLEACIKETLRLYPSVPIIGRFLTDDIKIKDKIIPKYVGVVICPSMVHRDPKHWPDPEIFKPERFLSTESKHPYAFIPFSAGARNCIGQRFALMEEKCVLALLMRHLKVKSKLRTDEMRISAELIIRPQYGNNIRFEKRTYGDYTPIA</sequence>
<dbReference type="PANTHER" id="PTHR24291:SF189">
    <property type="entry name" value="CYTOCHROME P450 4C3-RELATED"/>
    <property type="match status" value="1"/>
</dbReference>
<dbReference type="GO" id="GO:0005506">
    <property type="term" value="F:iron ion binding"/>
    <property type="evidence" value="ECO:0007669"/>
    <property type="project" value="InterPro"/>
</dbReference>
<dbReference type="PRINTS" id="PR00385">
    <property type="entry name" value="P450"/>
</dbReference>
<dbReference type="PROSITE" id="PS00086">
    <property type="entry name" value="CYTOCHROME_P450"/>
    <property type="match status" value="1"/>
</dbReference>
<evidence type="ECO:0000256" key="6">
    <source>
        <dbReference type="ARBA" id="ARBA00023004"/>
    </source>
</evidence>
<dbReference type="STRING" id="451379.A0A0N5A8Z2"/>
<organism evidence="11 12">
    <name type="scientific">Syphacia muris</name>
    <dbReference type="NCBI Taxonomy" id="451379"/>
    <lineage>
        <taxon>Eukaryota</taxon>
        <taxon>Metazoa</taxon>
        <taxon>Ecdysozoa</taxon>
        <taxon>Nematoda</taxon>
        <taxon>Chromadorea</taxon>
        <taxon>Rhabditida</taxon>
        <taxon>Spirurina</taxon>
        <taxon>Oxyuridomorpha</taxon>
        <taxon>Oxyuroidea</taxon>
        <taxon>Oxyuridae</taxon>
        <taxon>Syphacia</taxon>
    </lineage>
</organism>
<evidence type="ECO:0000256" key="10">
    <source>
        <dbReference type="RuleBase" id="RU000461"/>
    </source>
</evidence>
<dbReference type="GO" id="GO:0020037">
    <property type="term" value="F:heme binding"/>
    <property type="evidence" value="ECO:0007669"/>
    <property type="project" value="InterPro"/>
</dbReference>
<dbReference type="AlphaFoldDB" id="A0A0N5A8Z2"/>
<dbReference type="GO" id="GO:0016705">
    <property type="term" value="F:oxidoreductase activity, acting on paired donors, with incorporation or reduction of molecular oxygen"/>
    <property type="evidence" value="ECO:0007669"/>
    <property type="project" value="InterPro"/>
</dbReference>
<keyword evidence="6 9" id="KW-0408">Iron</keyword>
<comment type="subcellular location">
    <subcellularLocation>
        <location evidence="2">Endoplasmic reticulum membrane</location>
    </subcellularLocation>
</comment>